<evidence type="ECO:0000313" key="2">
    <source>
        <dbReference type="EMBL" id="MBB4659665.1"/>
    </source>
</evidence>
<dbReference type="AlphaFoldDB" id="A0A840I5S3"/>
<proteinExistence type="predicted"/>
<keyword evidence="1" id="KW-1133">Transmembrane helix</keyword>
<evidence type="ECO:0000313" key="3">
    <source>
        <dbReference type="Proteomes" id="UP000563524"/>
    </source>
</evidence>
<protein>
    <recommendedName>
        <fullName evidence="4">DUF2550 family protein</fullName>
    </recommendedName>
</protein>
<name>A0A840I5S3_9PROT</name>
<dbReference type="Proteomes" id="UP000563524">
    <property type="component" value="Unassembled WGS sequence"/>
</dbReference>
<reference evidence="2 3" key="1">
    <citation type="submission" date="2020-08" db="EMBL/GenBank/DDBJ databases">
        <title>Genomic Encyclopedia of Type Strains, Phase IV (KMG-IV): sequencing the most valuable type-strain genomes for metagenomic binning, comparative biology and taxonomic classification.</title>
        <authorList>
            <person name="Goeker M."/>
        </authorList>
    </citation>
    <scope>NUCLEOTIDE SEQUENCE [LARGE SCALE GENOMIC DNA]</scope>
    <source>
        <strain evidence="2 3">DSM 102850</strain>
    </source>
</reference>
<comment type="caution">
    <text evidence="2">The sequence shown here is derived from an EMBL/GenBank/DDBJ whole genome shotgun (WGS) entry which is preliminary data.</text>
</comment>
<organism evidence="2 3">
    <name type="scientific">Parvularcula dongshanensis</name>
    <dbReference type="NCBI Taxonomy" id="1173995"/>
    <lineage>
        <taxon>Bacteria</taxon>
        <taxon>Pseudomonadati</taxon>
        <taxon>Pseudomonadota</taxon>
        <taxon>Alphaproteobacteria</taxon>
        <taxon>Parvularculales</taxon>
        <taxon>Parvularculaceae</taxon>
        <taxon>Parvularcula</taxon>
    </lineage>
</organism>
<gene>
    <name evidence="2" type="ORF">GGQ59_002202</name>
</gene>
<dbReference type="EMBL" id="JACHOB010000004">
    <property type="protein sequence ID" value="MBB4659665.1"/>
    <property type="molecule type" value="Genomic_DNA"/>
</dbReference>
<keyword evidence="3" id="KW-1185">Reference proteome</keyword>
<evidence type="ECO:0008006" key="4">
    <source>
        <dbReference type="Google" id="ProtNLM"/>
    </source>
</evidence>
<accession>A0A840I5S3</accession>
<evidence type="ECO:0000256" key="1">
    <source>
        <dbReference type="SAM" id="Phobius"/>
    </source>
</evidence>
<feature type="transmembrane region" description="Helical" evidence="1">
    <location>
        <begin position="6"/>
        <end position="25"/>
    </location>
</feature>
<keyword evidence="1" id="KW-0812">Transmembrane</keyword>
<dbReference type="RefSeq" id="WP_183818474.1">
    <property type="nucleotide sequence ID" value="NZ_JACHOB010000004.1"/>
</dbReference>
<keyword evidence="1" id="KW-0472">Membrane</keyword>
<sequence>MTSPIALLLYGLFVLAAIGGIGWLLKRLGHAEAALPTRDAAAALVKEATGAPPQGPPFETENAVLFRTREGACIVRSHGSHTHLRNLVPGDLRRADAQDHKLRLRLRSFEEPVVTLRTEDPEALSRWLAEAGVVPGPLPEALSGGAARR</sequence>